<keyword evidence="1" id="KW-0472">Membrane</keyword>
<evidence type="ECO:0000313" key="2">
    <source>
        <dbReference type="EMBL" id="MBF6302106.1"/>
    </source>
</evidence>
<protein>
    <submittedName>
        <fullName evidence="2">Uncharacterized protein</fullName>
    </submittedName>
</protein>
<feature type="transmembrane region" description="Helical" evidence="1">
    <location>
        <begin position="54"/>
        <end position="73"/>
    </location>
</feature>
<dbReference type="EMBL" id="JADLQX010000037">
    <property type="protein sequence ID" value="MBF6302106.1"/>
    <property type="molecule type" value="Genomic_DNA"/>
</dbReference>
<feature type="transmembrane region" description="Helical" evidence="1">
    <location>
        <begin position="85"/>
        <end position="103"/>
    </location>
</feature>
<feature type="transmembrane region" description="Helical" evidence="1">
    <location>
        <begin position="109"/>
        <end position="131"/>
    </location>
</feature>
<evidence type="ECO:0000256" key="1">
    <source>
        <dbReference type="SAM" id="Phobius"/>
    </source>
</evidence>
<proteinExistence type="predicted"/>
<keyword evidence="3" id="KW-1185">Reference proteome</keyword>
<sequence>MVVASSSEVVSQLIDPATGSPPPRSSCPTLVAVLTPPDQVENVTGWVLTADGQWLTKLLGLALFAQAWVACVLRKDPHLGVARGLAFYQLASATADWVMWLWLADDGIFSNGSAIVVAAITTHYALGFLLVRAIRKASAAGARTPAPAAGVA</sequence>
<keyword evidence="1" id="KW-0812">Transmembrane</keyword>
<accession>A0ABS0CZV8</accession>
<keyword evidence="1" id="KW-1133">Transmembrane helix</keyword>
<evidence type="ECO:0000313" key="3">
    <source>
        <dbReference type="Proteomes" id="UP000702209"/>
    </source>
</evidence>
<name>A0ABS0CZV8_9NOCA</name>
<reference evidence="2 3" key="1">
    <citation type="submission" date="2020-10" db="EMBL/GenBank/DDBJ databases">
        <title>Identification of Nocardia species via Next-generation sequencing and recognition of intraspecies genetic diversity.</title>
        <authorList>
            <person name="Li P."/>
            <person name="Li P."/>
            <person name="Lu B."/>
        </authorList>
    </citation>
    <scope>NUCLEOTIDE SEQUENCE [LARGE SCALE GENOMIC DNA]</scope>
    <source>
        <strain evidence="2 3">BJ06-0157</strain>
    </source>
</reference>
<dbReference type="RefSeq" id="WP_195133300.1">
    <property type="nucleotide sequence ID" value="NZ_JADLQX010000037.1"/>
</dbReference>
<dbReference type="Proteomes" id="UP000702209">
    <property type="component" value="Unassembled WGS sequence"/>
</dbReference>
<organism evidence="2 3">
    <name type="scientific">Nocardia amamiensis</name>
    <dbReference type="NCBI Taxonomy" id="404578"/>
    <lineage>
        <taxon>Bacteria</taxon>
        <taxon>Bacillati</taxon>
        <taxon>Actinomycetota</taxon>
        <taxon>Actinomycetes</taxon>
        <taxon>Mycobacteriales</taxon>
        <taxon>Nocardiaceae</taxon>
        <taxon>Nocardia</taxon>
    </lineage>
</organism>
<gene>
    <name evidence="2" type="ORF">IU459_31870</name>
</gene>
<comment type="caution">
    <text evidence="2">The sequence shown here is derived from an EMBL/GenBank/DDBJ whole genome shotgun (WGS) entry which is preliminary data.</text>
</comment>